<organism evidence="1 2">
    <name type="scientific">Galerina marginata (strain CBS 339.88)</name>
    <dbReference type="NCBI Taxonomy" id="685588"/>
    <lineage>
        <taxon>Eukaryota</taxon>
        <taxon>Fungi</taxon>
        <taxon>Dikarya</taxon>
        <taxon>Basidiomycota</taxon>
        <taxon>Agaricomycotina</taxon>
        <taxon>Agaricomycetes</taxon>
        <taxon>Agaricomycetidae</taxon>
        <taxon>Agaricales</taxon>
        <taxon>Agaricineae</taxon>
        <taxon>Strophariaceae</taxon>
        <taxon>Galerina</taxon>
    </lineage>
</organism>
<evidence type="ECO:0000313" key="2">
    <source>
        <dbReference type="Proteomes" id="UP000027222"/>
    </source>
</evidence>
<dbReference type="EMBL" id="KL142368">
    <property type="protein sequence ID" value="KDR84140.1"/>
    <property type="molecule type" value="Genomic_DNA"/>
</dbReference>
<accession>A0A067TLP0</accession>
<keyword evidence="2" id="KW-1185">Reference proteome</keyword>
<dbReference type="AlphaFoldDB" id="A0A067TLP0"/>
<dbReference type="Proteomes" id="UP000027222">
    <property type="component" value="Unassembled WGS sequence"/>
</dbReference>
<dbReference type="InterPro" id="IPR032675">
    <property type="entry name" value="LRR_dom_sf"/>
</dbReference>
<dbReference type="SUPFAM" id="SSF52047">
    <property type="entry name" value="RNI-like"/>
    <property type="match status" value="1"/>
</dbReference>
<reference evidence="2" key="1">
    <citation type="journal article" date="2014" name="Proc. Natl. Acad. Sci. U.S.A.">
        <title>Extensive sampling of basidiomycete genomes demonstrates inadequacy of the white-rot/brown-rot paradigm for wood decay fungi.</title>
        <authorList>
            <person name="Riley R."/>
            <person name="Salamov A.A."/>
            <person name="Brown D.W."/>
            <person name="Nagy L.G."/>
            <person name="Floudas D."/>
            <person name="Held B.W."/>
            <person name="Levasseur A."/>
            <person name="Lombard V."/>
            <person name="Morin E."/>
            <person name="Otillar R."/>
            <person name="Lindquist E.A."/>
            <person name="Sun H."/>
            <person name="LaButti K.M."/>
            <person name="Schmutz J."/>
            <person name="Jabbour D."/>
            <person name="Luo H."/>
            <person name="Baker S.E."/>
            <person name="Pisabarro A.G."/>
            <person name="Walton J.D."/>
            <person name="Blanchette R.A."/>
            <person name="Henrissat B."/>
            <person name="Martin F."/>
            <person name="Cullen D."/>
            <person name="Hibbett D.S."/>
            <person name="Grigoriev I.V."/>
        </authorList>
    </citation>
    <scope>NUCLEOTIDE SEQUENCE [LARGE SCALE GENOMIC DNA]</scope>
    <source>
        <strain evidence="2">CBS 339.88</strain>
    </source>
</reference>
<dbReference type="Gene3D" id="3.80.10.10">
    <property type="entry name" value="Ribonuclease Inhibitor"/>
    <property type="match status" value="1"/>
</dbReference>
<proteinExistence type="predicted"/>
<name>A0A067TLP0_GALM3</name>
<sequence length="555" mass="62870">MCTSHLKQCHGYPCSSASHVQLPSGCPVPQEELCSICLEVANIDAQIIRTEFLLSDLHRKRIITKNKRLNQLHDPLSFIPLEVASQIFAFFVNDSNGSFSDWPKSRYHNGFNWSPSFFLASICKGWRQIALITPELWTSIRVQIYSLSTILLQAETLTQCLARSGNRSLAIAIYAENAVAEETNNNFNFSPLFDTLRQCASRWRELALRLPTCWYGNFIPNFPYAPRLETLQLRHVPGFECNDQFNLHETPCLTSLDISDLLLSQINVHWNNLTIFRAEIVSVDEIFEVLRRATQLLRCRLGPIMDDTGHFPIPITPVAHSSLKNLHLEFGCTVATMATLFDYIELPSLGDLSIDCSCPPGGSTVPWRSLRSLFERSRSPLIKFSLLDKRLDGTNILSLLEVLPTLRDLHLEGGKMLTDYVLEGLGEHTSLKDGTSQFRIFPSRRSLTYKGECAFSWRTLLDAFYAGWEEALDVTQPSRPPIATVSTKQPFCFRFLQVRSGLGEIIYIDAKSASHLARLQKKFPLEIVDVRYGLDLIKVSLQYHGHDILDDVTVT</sequence>
<gene>
    <name evidence="1" type="ORF">GALMADRAFT_236814</name>
</gene>
<protein>
    <recommendedName>
        <fullName evidence="3">F-box domain-containing protein</fullName>
    </recommendedName>
</protein>
<evidence type="ECO:0000313" key="1">
    <source>
        <dbReference type="EMBL" id="KDR84140.1"/>
    </source>
</evidence>
<dbReference type="OrthoDB" id="2269034at2759"/>
<evidence type="ECO:0008006" key="3">
    <source>
        <dbReference type="Google" id="ProtNLM"/>
    </source>
</evidence>
<dbReference type="HOGENOM" id="CLU_018544_14_1_1"/>